<comment type="subcellular location">
    <subcellularLocation>
        <location evidence="1">Cell membrane</location>
        <topology evidence="1">Multi-pass membrane protein</topology>
    </subcellularLocation>
</comment>
<evidence type="ECO:0000256" key="3">
    <source>
        <dbReference type="ARBA" id="ARBA00022692"/>
    </source>
</evidence>
<name>A0A5P2W9V4_9ACTN</name>
<evidence type="ECO:0000256" key="1">
    <source>
        <dbReference type="ARBA" id="ARBA00004651"/>
    </source>
</evidence>
<dbReference type="AlphaFoldDB" id="A0A5P2W9V4"/>
<evidence type="ECO:0000256" key="2">
    <source>
        <dbReference type="ARBA" id="ARBA00022475"/>
    </source>
</evidence>
<evidence type="ECO:0000256" key="7">
    <source>
        <dbReference type="SAM" id="MobiDB-lite"/>
    </source>
</evidence>
<dbReference type="Pfam" id="PF06081">
    <property type="entry name" value="ArAE_1"/>
    <property type="match status" value="1"/>
</dbReference>
<evidence type="ECO:0000256" key="8">
    <source>
        <dbReference type="SAM" id="Phobius"/>
    </source>
</evidence>
<feature type="transmembrane region" description="Helical" evidence="8">
    <location>
        <begin position="126"/>
        <end position="155"/>
    </location>
</feature>
<feature type="region of interest" description="Disordered" evidence="7">
    <location>
        <begin position="1"/>
        <end position="20"/>
    </location>
</feature>
<feature type="transmembrane region" description="Helical" evidence="8">
    <location>
        <begin position="64"/>
        <end position="88"/>
    </location>
</feature>
<dbReference type="EMBL" id="CP023747">
    <property type="protein sequence ID" value="QEV42740.1"/>
    <property type="molecule type" value="Genomic_DNA"/>
</dbReference>
<proteinExistence type="predicted"/>
<keyword evidence="3 8" id="KW-0812">Transmembrane</keyword>
<sequence>MNTSATREQKEQAGRGTVADLTRPSRTKGAIIQLVQVSTTPSGLFRTVTRRTARRPTARLRAEWAAHLAHGAKTVAAALLAWGVAAPWSPAGHPYLAVATAFLMVNASTVYRSVTQAARNVSAKVAGLVLALLTVRLLGATAGAVAVIALVAVLAGPRRGTDDRLQIASTAVVALAATAADPMNGLVSPVLQTLVGAVVGILVNALVLPPLYLDASDSAVHEVAHAMAHLLDDMGTGLGRHRLASGAHAWLHRARRLEQRLTRAEEQLRNADESLRWNTRCLIHGRRKETAHSETFNALRGVSLQVRGIARTLADNARDQHAGHRLGQEFLARYAETLHLAGEAVREFTVLPTGPGPSGTATPEQLREAIDRALAWHTTMTGLIGEGSLTKPGAWHLYGSLMTDMERLLADLDHEHARRAMRLAFTPG</sequence>
<dbReference type="Proteomes" id="UP000325763">
    <property type="component" value="Chromosome"/>
</dbReference>
<reference evidence="9 10" key="1">
    <citation type="submission" date="2017-09" db="EMBL/GenBank/DDBJ databases">
        <title>Streptomyces genome completion.</title>
        <authorList>
            <person name="Lee N."/>
            <person name="Cho B.-K."/>
        </authorList>
    </citation>
    <scope>NUCLEOTIDE SEQUENCE [LARGE SCALE GENOMIC DNA]</scope>
    <source>
        <strain evidence="9 10">ATCC 14899</strain>
    </source>
</reference>
<keyword evidence="2" id="KW-1003">Cell membrane</keyword>
<dbReference type="KEGG" id="snq:CP978_33100"/>
<accession>A0A5P2W9V4</accession>
<dbReference type="InterPro" id="IPR010343">
    <property type="entry name" value="ArAE_1"/>
</dbReference>
<keyword evidence="5 8" id="KW-0472">Membrane</keyword>
<protein>
    <recommendedName>
        <fullName evidence="11">FUSC family protein</fullName>
    </recommendedName>
</protein>
<evidence type="ECO:0000313" key="9">
    <source>
        <dbReference type="EMBL" id="QEV42740.1"/>
    </source>
</evidence>
<evidence type="ECO:0000313" key="10">
    <source>
        <dbReference type="Proteomes" id="UP000325763"/>
    </source>
</evidence>
<keyword evidence="4 8" id="KW-1133">Transmembrane helix</keyword>
<evidence type="ECO:0000256" key="6">
    <source>
        <dbReference type="SAM" id="Coils"/>
    </source>
</evidence>
<organism evidence="9 10">
    <name type="scientific">Streptomyces nodosus</name>
    <dbReference type="NCBI Taxonomy" id="40318"/>
    <lineage>
        <taxon>Bacteria</taxon>
        <taxon>Bacillati</taxon>
        <taxon>Actinomycetota</taxon>
        <taxon>Actinomycetes</taxon>
        <taxon>Kitasatosporales</taxon>
        <taxon>Streptomycetaceae</taxon>
        <taxon>Streptomyces</taxon>
    </lineage>
</organism>
<keyword evidence="6" id="KW-0175">Coiled coil</keyword>
<feature type="transmembrane region" description="Helical" evidence="8">
    <location>
        <begin position="94"/>
        <end position="114"/>
    </location>
</feature>
<dbReference type="GO" id="GO:0005886">
    <property type="term" value="C:plasma membrane"/>
    <property type="evidence" value="ECO:0007669"/>
    <property type="project" value="UniProtKB-SubCell"/>
</dbReference>
<gene>
    <name evidence="9" type="ORF">CP978_33100</name>
</gene>
<evidence type="ECO:0000256" key="4">
    <source>
        <dbReference type="ARBA" id="ARBA00022989"/>
    </source>
</evidence>
<feature type="coiled-coil region" evidence="6">
    <location>
        <begin position="247"/>
        <end position="274"/>
    </location>
</feature>
<feature type="transmembrane region" description="Helical" evidence="8">
    <location>
        <begin position="167"/>
        <end position="187"/>
    </location>
</feature>
<evidence type="ECO:0008006" key="11">
    <source>
        <dbReference type="Google" id="ProtNLM"/>
    </source>
</evidence>
<feature type="transmembrane region" description="Helical" evidence="8">
    <location>
        <begin position="194"/>
        <end position="213"/>
    </location>
</feature>
<evidence type="ECO:0000256" key="5">
    <source>
        <dbReference type="ARBA" id="ARBA00023136"/>
    </source>
</evidence>